<gene>
    <name evidence="1" type="ORF">LOK49_LG06G00622</name>
</gene>
<dbReference type="EMBL" id="CM045762">
    <property type="protein sequence ID" value="KAI8011981.1"/>
    <property type="molecule type" value="Genomic_DNA"/>
</dbReference>
<evidence type="ECO:0000313" key="2">
    <source>
        <dbReference type="Proteomes" id="UP001060215"/>
    </source>
</evidence>
<accession>A0ACC0HJ50</accession>
<evidence type="ECO:0000313" key="1">
    <source>
        <dbReference type="EMBL" id="KAI8011981.1"/>
    </source>
</evidence>
<comment type="caution">
    <text evidence="1">The sequence shown here is derived from an EMBL/GenBank/DDBJ whole genome shotgun (WGS) entry which is preliminary data.</text>
</comment>
<name>A0ACC0HJ50_9ERIC</name>
<reference evidence="1 2" key="1">
    <citation type="journal article" date="2022" name="Plant J.">
        <title>Chromosome-level genome of Camellia lanceoleosa provides a valuable resource for understanding genome evolution and self-incompatibility.</title>
        <authorList>
            <person name="Gong W."/>
            <person name="Xiao S."/>
            <person name="Wang L."/>
            <person name="Liao Z."/>
            <person name="Chang Y."/>
            <person name="Mo W."/>
            <person name="Hu G."/>
            <person name="Li W."/>
            <person name="Zhao G."/>
            <person name="Zhu H."/>
            <person name="Hu X."/>
            <person name="Ji K."/>
            <person name="Xiang X."/>
            <person name="Song Q."/>
            <person name="Yuan D."/>
            <person name="Jin S."/>
            <person name="Zhang L."/>
        </authorList>
    </citation>
    <scope>NUCLEOTIDE SEQUENCE [LARGE SCALE GENOMIC DNA]</scope>
    <source>
        <strain evidence="1">SQ_2022a</strain>
    </source>
</reference>
<dbReference type="Proteomes" id="UP001060215">
    <property type="component" value="Chromosome 5"/>
</dbReference>
<organism evidence="1 2">
    <name type="scientific">Camellia lanceoleosa</name>
    <dbReference type="NCBI Taxonomy" id="1840588"/>
    <lineage>
        <taxon>Eukaryota</taxon>
        <taxon>Viridiplantae</taxon>
        <taxon>Streptophyta</taxon>
        <taxon>Embryophyta</taxon>
        <taxon>Tracheophyta</taxon>
        <taxon>Spermatophyta</taxon>
        <taxon>Magnoliopsida</taxon>
        <taxon>eudicotyledons</taxon>
        <taxon>Gunneridae</taxon>
        <taxon>Pentapetalae</taxon>
        <taxon>asterids</taxon>
        <taxon>Ericales</taxon>
        <taxon>Theaceae</taxon>
        <taxon>Camellia</taxon>
    </lineage>
</organism>
<sequence>MSKLFDYSDGNFCPGGSIYPNPKESNLFLSLGRHVDVYFPVCKRSCISAPFVFSEEIFEKQPVSIEVLPDECLFEVFKRLAGGEERSIIVSIFF</sequence>
<proteinExistence type="predicted"/>
<protein>
    <submittedName>
        <fullName evidence="1">EIN3-binding F-box protein 1</fullName>
    </submittedName>
</protein>
<keyword evidence="2" id="KW-1185">Reference proteome</keyword>